<dbReference type="Gene3D" id="3.90.1530.30">
    <property type="match status" value="1"/>
</dbReference>
<dbReference type="Proteomes" id="UP000280501">
    <property type="component" value="Unassembled WGS sequence"/>
</dbReference>
<accession>A0A3N4YQ20</accession>
<sequence>MAEATEVVGGLDVAVDAISVGVRHRKDVGDLEALASSIEQLGLLQPITITPGRVLVCGWRRLEAVKLLGWTQVRAWVRSGLSDDAARLLAEHDENVLRQAYTKVEQAALYREFKEVLSQEAKQRQAATQFGAEASETTNSSDDDAMAAKSGDSNIPGSVDSTSPDETSETLSTRDRAALLATGKKSWQAMERIGTLMDYSVDPSLPDDVRELAAEAVLRIEDGGQVAPDWERVQAALGFVPDQDDDAPDSAASTHDSEPAPRVSLYALRVWATTWEGIARLLYEHDPLVLGPALPVKDWDTLCDVQRRLAEMVEAMRQARQEAATAHADDATGGEEEGAIIAPTGAADGDEPTQDAERPDGAGDQPARGAERPDDAAEGGLAQVVPLGARS</sequence>
<dbReference type="InterPro" id="IPR050336">
    <property type="entry name" value="Chromosome_partition/occlusion"/>
</dbReference>
<organism evidence="3 4">
    <name type="scientific">Myceligenerans xiligouense</name>
    <dbReference type="NCBI Taxonomy" id="253184"/>
    <lineage>
        <taxon>Bacteria</taxon>
        <taxon>Bacillati</taxon>
        <taxon>Actinomycetota</taxon>
        <taxon>Actinomycetes</taxon>
        <taxon>Micrococcales</taxon>
        <taxon>Promicromonosporaceae</taxon>
        <taxon>Myceligenerans</taxon>
    </lineage>
</organism>
<dbReference type="GO" id="GO:0005694">
    <property type="term" value="C:chromosome"/>
    <property type="evidence" value="ECO:0007669"/>
    <property type="project" value="TreeGrafter"/>
</dbReference>
<evidence type="ECO:0000259" key="2">
    <source>
        <dbReference type="SMART" id="SM00470"/>
    </source>
</evidence>
<protein>
    <submittedName>
        <fullName evidence="3">ParB/RepB/Spo0J family partition protein</fullName>
    </submittedName>
</protein>
<feature type="domain" description="ParB-like N-terminal" evidence="2">
    <location>
        <begin position="11"/>
        <end position="94"/>
    </location>
</feature>
<comment type="caution">
    <text evidence="3">The sequence shown here is derived from an EMBL/GenBank/DDBJ whole genome shotgun (WGS) entry which is preliminary data.</text>
</comment>
<dbReference type="PANTHER" id="PTHR33375:SF1">
    <property type="entry name" value="CHROMOSOME-PARTITIONING PROTEIN PARB-RELATED"/>
    <property type="match status" value="1"/>
</dbReference>
<dbReference type="SMART" id="SM00470">
    <property type="entry name" value="ParB"/>
    <property type="match status" value="1"/>
</dbReference>
<proteinExistence type="predicted"/>
<evidence type="ECO:0000313" key="4">
    <source>
        <dbReference type="Proteomes" id="UP000280501"/>
    </source>
</evidence>
<dbReference type="EMBL" id="RKQZ01000001">
    <property type="protein sequence ID" value="RPF21454.1"/>
    <property type="molecule type" value="Genomic_DNA"/>
</dbReference>
<evidence type="ECO:0000256" key="1">
    <source>
        <dbReference type="SAM" id="MobiDB-lite"/>
    </source>
</evidence>
<feature type="region of interest" description="Disordered" evidence="1">
    <location>
        <begin position="240"/>
        <end position="259"/>
    </location>
</feature>
<dbReference type="Pfam" id="PF02195">
    <property type="entry name" value="ParB_N"/>
    <property type="match status" value="1"/>
</dbReference>
<reference evidence="3 4" key="1">
    <citation type="submission" date="2018-11" db="EMBL/GenBank/DDBJ databases">
        <title>Sequencing the genomes of 1000 actinobacteria strains.</title>
        <authorList>
            <person name="Klenk H.-P."/>
        </authorList>
    </citation>
    <scope>NUCLEOTIDE SEQUENCE [LARGE SCALE GENOMIC DNA]</scope>
    <source>
        <strain evidence="3 4">DSM 15700</strain>
    </source>
</reference>
<feature type="region of interest" description="Disordered" evidence="1">
    <location>
        <begin position="320"/>
        <end position="391"/>
    </location>
</feature>
<dbReference type="PANTHER" id="PTHR33375">
    <property type="entry name" value="CHROMOSOME-PARTITIONING PROTEIN PARB-RELATED"/>
    <property type="match status" value="1"/>
</dbReference>
<dbReference type="OrthoDB" id="3176965at2"/>
<name>A0A3N4YQ20_9MICO</name>
<dbReference type="SUPFAM" id="SSF110849">
    <property type="entry name" value="ParB/Sulfiredoxin"/>
    <property type="match status" value="1"/>
</dbReference>
<keyword evidence="4" id="KW-1185">Reference proteome</keyword>
<dbReference type="InterPro" id="IPR003115">
    <property type="entry name" value="ParB_N"/>
</dbReference>
<evidence type="ECO:0000313" key="3">
    <source>
        <dbReference type="EMBL" id="RPF21454.1"/>
    </source>
</evidence>
<feature type="region of interest" description="Disordered" evidence="1">
    <location>
        <begin position="127"/>
        <end position="174"/>
    </location>
</feature>
<dbReference type="GO" id="GO:0045881">
    <property type="term" value="P:positive regulation of sporulation resulting in formation of a cellular spore"/>
    <property type="evidence" value="ECO:0007669"/>
    <property type="project" value="TreeGrafter"/>
</dbReference>
<feature type="compositionally biased region" description="Polar residues" evidence="1">
    <location>
        <begin position="151"/>
        <end position="171"/>
    </location>
</feature>
<dbReference type="AlphaFoldDB" id="A0A3N4YQ20"/>
<dbReference type="InterPro" id="IPR036086">
    <property type="entry name" value="ParB/Sulfiredoxin_sf"/>
</dbReference>
<dbReference type="GO" id="GO:0007059">
    <property type="term" value="P:chromosome segregation"/>
    <property type="evidence" value="ECO:0007669"/>
    <property type="project" value="TreeGrafter"/>
</dbReference>
<gene>
    <name evidence="3" type="ORF">EDD34_2082</name>
</gene>